<dbReference type="SMART" id="SM01117">
    <property type="entry name" value="Cyt-b5"/>
    <property type="match status" value="1"/>
</dbReference>
<dbReference type="PANTHER" id="PTHR19359">
    <property type="entry name" value="CYTOCHROME B5"/>
    <property type="match status" value="1"/>
</dbReference>
<evidence type="ECO:0000256" key="4">
    <source>
        <dbReference type="ARBA" id="ARBA00038168"/>
    </source>
</evidence>
<proteinExistence type="inferred from homology"/>
<dbReference type="GO" id="GO:0046872">
    <property type="term" value="F:metal ion binding"/>
    <property type="evidence" value="ECO:0007669"/>
    <property type="project" value="UniProtKB-KW"/>
</dbReference>
<gene>
    <name evidence="6" type="ORF">Gotri_015433</name>
</gene>
<protein>
    <recommendedName>
        <fullName evidence="5">Cytochrome b5 heme-binding domain-containing protein</fullName>
    </recommendedName>
</protein>
<keyword evidence="2" id="KW-0479">Metal-binding</keyword>
<organism evidence="6 7">
    <name type="scientific">Gossypium trilobum</name>
    <dbReference type="NCBI Taxonomy" id="34281"/>
    <lineage>
        <taxon>Eukaryota</taxon>
        <taxon>Viridiplantae</taxon>
        <taxon>Streptophyta</taxon>
        <taxon>Embryophyta</taxon>
        <taxon>Tracheophyta</taxon>
        <taxon>Spermatophyta</taxon>
        <taxon>Magnoliopsida</taxon>
        <taxon>eudicotyledons</taxon>
        <taxon>Gunneridae</taxon>
        <taxon>Pentapetalae</taxon>
        <taxon>rosids</taxon>
        <taxon>malvids</taxon>
        <taxon>Malvales</taxon>
        <taxon>Malvaceae</taxon>
        <taxon>Malvoideae</taxon>
        <taxon>Gossypium</taxon>
    </lineage>
</organism>
<feature type="domain" description="Cytochrome b5 heme-binding" evidence="5">
    <location>
        <begin position="107"/>
        <end position="162"/>
    </location>
</feature>
<dbReference type="PROSITE" id="PS50255">
    <property type="entry name" value="CYTOCHROME_B5_2"/>
    <property type="match status" value="1"/>
</dbReference>
<dbReference type="SUPFAM" id="SSF55856">
    <property type="entry name" value="Cytochrome b5-like heme/steroid binding domain"/>
    <property type="match status" value="1"/>
</dbReference>
<keyword evidence="7" id="KW-1185">Reference proteome</keyword>
<reference evidence="6 7" key="1">
    <citation type="journal article" date="2019" name="Genome Biol. Evol.">
        <title>Insights into the evolution of the New World diploid cottons (Gossypium, subgenus Houzingenia) based on genome sequencing.</title>
        <authorList>
            <person name="Grover C.E."/>
            <person name="Arick M.A. 2nd"/>
            <person name="Thrash A."/>
            <person name="Conover J.L."/>
            <person name="Sanders W.S."/>
            <person name="Peterson D.G."/>
            <person name="Frelichowski J.E."/>
            <person name="Scheffler J.A."/>
            <person name="Scheffler B.E."/>
            <person name="Wendel J.F."/>
        </authorList>
    </citation>
    <scope>NUCLEOTIDE SEQUENCE [LARGE SCALE GENOMIC DNA]</scope>
    <source>
        <strain evidence="6">8</strain>
        <tissue evidence="6">Leaf</tissue>
    </source>
</reference>
<evidence type="ECO:0000256" key="1">
    <source>
        <dbReference type="ARBA" id="ARBA00022617"/>
    </source>
</evidence>
<sequence>HHPHPSALSPSSITEALLHYNTIALPKPHFSFSLERKTPQKLYISGTSTKTPQKLRAIAAFMTKTPQKGQALAALLEKRRYRSSISGTKAKAFSPFSSGEELDPKVHTFNPNKTKDCWLIIFGKVYDVTPFMDIDHPEGGEVLLSATGKDVTNDFEDVGHSD</sequence>
<dbReference type="Pfam" id="PF00173">
    <property type="entry name" value="Cyt-b5"/>
    <property type="match status" value="1"/>
</dbReference>
<name>A0A7J9E1D7_9ROSI</name>
<evidence type="ECO:0000256" key="3">
    <source>
        <dbReference type="ARBA" id="ARBA00023004"/>
    </source>
</evidence>
<dbReference type="PANTHER" id="PTHR19359:SF144">
    <property type="entry name" value="CYTOCHROME B5"/>
    <property type="match status" value="1"/>
</dbReference>
<keyword evidence="3" id="KW-0408">Iron</keyword>
<dbReference type="GO" id="GO:0020037">
    <property type="term" value="F:heme binding"/>
    <property type="evidence" value="ECO:0007669"/>
    <property type="project" value="TreeGrafter"/>
</dbReference>
<dbReference type="EMBL" id="JABEZW010000005">
    <property type="protein sequence ID" value="MBA0766385.1"/>
    <property type="molecule type" value="Genomic_DNA"/>
</dbReference>
<keyword evidence="1" id="KW-0349">Heme</keyword>
<feature type="non-terminal residue" evidence="6">
    <location>
        <position position="1"/>
    </location>
</feature>
<evidence type="ECO:0000313" key="7">
    <source>
        <dbReference type="Proteomes" id="UP000593568"/>
    </source>
</evidence>
<comment type="caution">
    <text evidence="6">The sequence shown here is derived from an EMBL/GenBank/DDBJ whole genome shotgun (WGS) entry which is preliminary data.</text>
</comment>
<evidence type="ECO:0000256" key="2">
    <source>
        <dbReference type="ARBA" id="ARBA00022723"/>
    </source>
</evidence>
<accession>A0A7J9E1D7</accession>
<dbReference type="InterPro" id="IPR001199">
    <property type="entry name" value="Cyt_B5-like_heme/steroid-bd"/>
</dbReference>
<evidence type="ECO:0000259" key="5">
    <source>
        <dbReference type="PROSITE" id="PS50255"/>
    </source>
</evidence>
<dbReference type="Proteomes" id="UP000593568">
    <property type="component" value="Unassembled WGS sequence"/>
</dbReference>
<dbReference type="InterPro" id="IPR036400">
    <property type="entry name" value="Cyt_B5-like_heme/steroid_sf"/>
</dbReference>
<dbReference type="GO" id="GO:0016020">
    <property type="term" value="C:membrane"/>
    <property type="evidence" value="ECO:0007669"/>
    <property type="project" value="TreeGrafter"/>
</dbReference>
<dbReference type="Gene3D" id="3.10.120.10">
    <property type="entry name" value="Cytochrome b5-like heme/steroid binding domain"/>
    <property type="match status" value="1"/>
</dbReference>
<comment type="similarity">
    <text evidence="4">Belongs to the cytochrome b5 family.</text>
</comment>
<dbReference type="AlphaFoldDB" id="A0A7J9E1D7"/>
<dbReference type="InterPro" id="IPR050668">
    <property type="entry name" value="Cytochrome_b5"/>
</dbReference>
<evidence type="ECO:0000313" key="6">
    <source>
        <dbReference type="EMBL" id="MBA0766385.1"/>
    </source>
</evidence>